<sequence>MHLPLPSLLLLLSSLLLTTTTTTTTTLIPSPGDRTTISTWHIQPTNTNTTPNPLNLTTTTSHSTIFAALLLPQNQPNPILPYNESTLFHSTTLSIIPTTPFQSPWLYTTSLTLSLPLSHEQILLTTHGISSRGDIFINGHQIASISGAYNGQKYDISSQVKDGENEVVVRVYPVDYMRDFGVGWADWNPPPPDNGMGIWRGVEVRRVNGVGMGRVRVVVVGDVDVNGEGDVKVKVKVDVRNWRDEGVRGAVMGRIFHDDTNNKEVEFAQLVTLRGGETTTVEAAVTIPNAKIWWPATWGRQDMYTVLANFTLNNGKLSDRAECSFGIRSVTATLTEHGDEKDISFKVNGYPFHVRGAGYSPDIFLRFDIDRVRTLFQAVLDMGLNTIRLEGKLEHPQFYDLADRMGVMVLAGWECCDKWEAWEYNTNLERHYPWTTNDYLTASSSLTHESLTLQPHPSILAFLLGSDYPPQHPRQHPLHHRPEPLRLDQPHHLLRLLPNPPIGNENARPLGAAFGFGSEQGAGVGTPELPSLRRFLSPQELDTLWKEKDAGMYHMSPSGSQFHTRGVYNAALWGRYGKPTSLEEYVFLAQVMDYEATRAEFEAFAIRQNRSGRAATGVVYWMLNSAWPSLHWQLIDFYLKRGGGYYGVKMGCRGEHVAVDYSDGDIYIINHGIEGKEGRVVVVDVVDLAGKSLFHKEVGSVEVGPTMSKKVTSIIPWIGDGGWDGVVFLRLVLKKDGGEVLSRNVYTLPSQLDVLSWDESTWYTTPVSSDANFTSLMGLPRVEVVVTGKMGDGGRVTVTLENRDKVPAWFVRIAMVDDADEEVDVWWGDNYVSVLGGEKVVVSGRVDGKVEKGKMRIVVEGGNVVRRGCYIS</sequence>
<dbReference type="InterPro" id="IPR043534">
    <property type="entry name" value="EBDG/EBM"/>
</dbReference>
<keyword evidence="3" id="KW-0326">Glycosidase</keyword>
<dbReference type="SUPFAM" id="SSF49303">
    <property type="entry name" value="beta-Galactosidase/glucuronidase domain"/>
    <property type="match status" value="3"/>
</dbReference>
<dbReference type="Pfam" id="PF22666">
    <property type="entry name" value="Glyco_hydro_2_N2"/>
    <property type="match status" value="1"/>
</dbReference>
<dbReference type="PANTHER" id="PTHR43536">
    <property type="entry name" value="MANNOSYLGLYCOPROTEIN ENDO-BETA-MANNOSIDASE"/>
    <property type="match status" value="1"/>
</dbReference>
<dbReference type="PANTHER" id="PTHR43536:SF1">
    <property type="entry name" value="MANNOSYLGLYCOPROTEIN ENDO-BETA-MANNOSIDASE"/>
    <property type="match status" value="1"/>
</dbReference>
<protein>
    <submittedName>
        <fullName evidence="8">Exo-beta-D-glucosaminidase ARB_07888</fullName>
    </submittedName>
</protein>
<comment type="caution">
    <text evidence="8">The sequence shown here is derived from an EMBL/GenBank/DDBJ whole genome shotgun (WGS) entry which is preliminary data.</text>
</comment>
<dbReference type="SUPFAM" id="SSF51445">
    <property type="entry name" value="(Trans)glycosidases"/>
    <property type="match status" value="1"/>
</dbReference>
<dbReference type="STRING" id="105351.A0A401L4U2"/>
<dbReference type="SUPFAM" id="SSF49785">
    <property type="entry name" value="Galactose-binding domain-like"/>
    <property type="match status" value="1"/>
</dbReference>
<gene>
    <name evidence="8" type="ORF">AAWM_09478</name>
</gene>
<dbReference type="EMBL" id="BDHI01000028">
    <property type="protein sequence ID" value="GCB26593.1"/>
    <property type="molecule type" value="Genomic_DNA"/>
</dbReference>
<comment type="similarity">
    <text evidence="1">Belongs to the glycosyl hydrolase 2 family.</text>
</comment>
<dbReference type="InterPro" id="IPR054593">
    <property type="entry name" value="Beta-mannosidase-like_N2"/>
</dbReference>
<feature type="domain" description="Exo-beta-D-glucosaminidase Ig-fold" evidence="6">
    <location>
        <begin position="762"/>
        <end position="864"/>
    </location>
</feature>
<keyword evidence="9" id="KW-1185">Reference proteome</keyword>
<keyword evidence="2" id="KW-0378">Hydrolase</keyword>
<dbReference type="Pfam" id="PF00703">
    <property type="entry name" value="Glyco_hydro_2"/>
    <property type="match status" value="1"/>
</dbReference>
<dbReference type="Gene3D" id="3.20.20.80">
    <property type="entry name" value="Glycosidases"/>
    <property type="match status" value="1"/>
</dbReference>
<evidence type="ECO:0000313" key="8">
    <source>
        <dbReference type="EMBL" id="GCB26593.1"/>
    </source>
</evidence>
<dbReference type="Gene3D" id="2.60.40.10">
    <property type="entry name" value="Immunoglobulins"/>
    <property type="match status" value="3"/>
</dbReference>
<dbReference type="Proteomes" id="UP000286921">
    <property type="component" value="Unassembled WGS sequence"/>
</dbReference>
<name>A0A401L4U2_ASPAW</name>
<evidence type="ECO:0000256" key="1">
    <source>
        <dbReference type="ARBA" id="ARBA00007401"/>
    </source>
</evidence>
<feature type="domain" description="Beta-mannosidase-like galactose-binding" evidence="7">
    <location>
        <begin position="57"/>
        <end position="173"/>
    </location>
</feature>
<evidence type="ECO:0000259" key="5">
    <source>
        <dbReference type="Pfam" id="PF00703"/>
    </source>
</evidence>
<evidence type="ECO:0000256" key="2">
    <source>
        <dbReference type="ARBA" id="ARBA00022801"/>
    </source>
</evidence>
<reference evidence="8 9" key="1">
    <citation type="submission" date="2016-09" db="EMBL/GenBank/DDBJ databases">
        <title>Aspergillus awamori IFM 58123T.</title>
        <authorList>
            <person name="Kusuya Y."/>
            <person name="Shimizu M."/>
            <person name="Takahashi H."/>
            <person name="Yaguchi T."/>
        </authorList>
    </citation>
    <scope>NUCLEOTIDE SEQUENCE [LARGE SCALE GENOMIC DNA]</scope>
    <source>
        <strain evidence="8 9">IFM 58123</strain>
    </source>
</reference>
<dbReference type="InterPro" id="IPR006102">
    <property type="entry name" value="Ig-like_GH2"/>
</dbReference>
<organism evidence="8 9">
    <name type="scientific">Aspergillus awamori</name>
    <name type="common">Black koji mold</name>
    <dbReference type="NCBI Taxonomy" id="105351"/>
    <lineage>
        <taxon>Eukaryota</taxon>
        <taxon>Fungi</taxon>
        <taxon>Dikarya</taxon>
        <taxon>Ascomycota</taxon>
        <taxon>Pezizomycotina</taxon>
        <taxon>Eurotiomycetes</taxon>
        <taxon>Eurotiomycetidae</taxon>
        <taxon>Eurotiales</taxon>
        <taxon>Aspergillaceae</taxon>
        <taxon>Aspergillus</taxon>
    </lineage>
</organism>
<dbReference type="InterPro" id="IPR017853">
    <property type="entry name" value="GH"/>
</dbReference>
<dbReference type="UniPathway" id="UPA00280"/>
<dbReference type="GO" id="GO:0004553">
    <property type="term" value="F:hydrolase activity, hydrolyzing O-glycosyl compounds"/>
    <property type="evidence" value="ECO:0007669"/>
    <property type="project" value="InterPro"/>
</dbReference>
<dbReference type="InterPro" id="IPR041351">
    <property type="entry name" value="Ig_GlcNase"/>
</dbReference>
<dbReference type="AlphaFoldDB" id="A0A401L4U2"/>
<feature type="chain" id="PRO_5019247104" evidence="4">
    <location>
        <begin position="23"/>
        <end position="872"/>
    </location>
</feature>
<accession>A0A401L4U2</accession>
<dbReference type="Pfam" id="PF18368">
    <property type="entry name" value="Ig_GlcNase"/>
    <property type="match status" value="1"/>
</dbReference>
<evidence type="ECO:0000313" key="9">
    <source>
        <dbReference type="Proteomes" id="UP000286921"/>
    </source>
</evidence>
<evidence type="ECO:0000256" key="3">
    <source>
        <dbReference type="ARBA" id="ARBA00023295"/>
    </source>
</evidence>
<evidence type="ECO:0000256" key="4">
    <source>
        <dbReference type="SAM" id="SignalP"/>
    </source>
</evidence>
<dbReference type="InterPro" id="IPR036156">
    <property type="entry name" value="Beta-gal/glucu_dom_sf"/>
</dbReference>
<keyword evidence="4" id="KW-0732">Signal</keyword>
<dbReference type="GO" id="GO:0005975">
    <property type="term" value="P:carbohydrate metabolic process"/>
    <property type="evidence" value="ECO:0007669"/>
    <property type="project" value="InterPro"/>
</dbReference>
<feature type="signal peptide" evidence="4">
    <location>
        <begin position="1"/>
        <end position="22"/>
    </location>
</feature>
<dbReference type="Gene3D" id="2.60.120.260">
    <property type="entry name" value="Galactose-binding domain-like"/>
    <property type="match status" value="1"/>
</dbReference>
<evidence type="ECO:0000259" key="7">
    <source>
        <dbReference type="Pfam" id="PF22666"/>
    </source>
</evidence>
<evidence type="ECO:0000259" key="6">
    <source>
        <dbReference type="Pfam" id="PF18368"/>
    </source>
</evidence>
<proteinExistence type="inferred from homology"/>
<feature type="domain" description="Glycoside hydrolase family 2 immunoglobulin-like beta-sandwich" evidence="5">
    <location>
        <begin position="224"/>
        <end position="328"/>
    </location>
</feature>
<dbReference type="InterPro" id="IPR013783">
    <property type="entry name" value="Ig-like_fold"/>
</dbReference>
<dbReference type="InterPro" id="IPR008979">
    <property type="entry name" value="Galactose-bd-like_sf"/>
</dbReference>